<dbReference type="Proteomes" id="UP001285921">
    <property type="component" value="Unassembled WGS sequence"/>
</dbReference>
<feature type="transmembrane region" description="Helical" evidence="7">
    <location>
        <begin position="176"/>
        <end position="195"/>
    </location>
</feature>
<evidence type="ECO:0000313" key="10">
    <source>
        <dbReference type="Proteomes" id="UP001285921"/>
    </source>
</evidence>
<name>A0ABQ6NUF7_9BACL</name>
<accession>A0ABQ6NUF7</accession>
<protein>
    <submittedName>
        <fullName evidence="9">Protein lplB</fullName>
    </submittedName>
</protein>
<keyword evidence="6 7" id="KW-0472">Membrane</keyword>
<feature type="transmembrane region" description="Helical" evidence="7">
    <location>
        <begin position="216"/>
        <end position="237"/>
    </location>
</feature>
<evidence type="ECO:0000256" key="1">
    <source>
        <dbReference type="ARBA" id="ARBA00004651"/>
    </source>
</evidence>
<evidence type="ECO:0000313" key="9">
    <source>
        <dbReference type="EMBL" id="GMK47777.1"/>
    </source>
</evidence>
<evidence type="ECO:0000256" key="4">
    <source>
        <dbReference type="ARBA" id="ARBA00022692"/>
    </source>
</evidence>
<evidence type="ECO:0000256" key="5">
    <source>
        <dbReference type="ARBA" id="ARBA00022989"/>
    </source>
</evidence>
<feature type="transmembrane region" description="Helical" evidence="7">
    <location>
        <begin position="20"/>
        <end position="41"/>
    </location>
</feature>
<dbReference type="EMBL" id="BTCL01000022">
    <property type="protein sequence ID" value="GMK47777.1"/>
    <property type="molecule type" value="Genomic_DNA"/>
</dbReference>
<feature type="domain" description="ABC transmembrane type-1" evidence="8">
    <location>
        <begin position="75"/>
        <end position="290"/>
    </location>
</feature>
<sequence length="303" mass="34416">MIELNLKKLKRELPLNLMILPGFLFVILFSYVPMAGIIIAFQRFIPAKRLFGDQQWVGLKNFKYVMSLPNFDNILWNTFYIASLKVILGLVVPIVIALLLNEMKHVLLKRSIQTAIYLPHFLSWVVLGGIFIDILSPTNGLINTLINKLGFDSIFFLGDNKWFPYTMILTDTWKDFGYGTIIYLAALTGINPNLYEAAQMDGANRWKQTIHISLPGIQMVIVLLMVLSLGNLLNAGFDQIFNMYSPMVYESGDILDTFVYRIGLLDAQFGVATAVGLFKSVIALILVSTSYFFAYKFADYRIF</sequence>
<dbReference type="CDD" id="cd06261">
    <property type="entry name" value="TM_PBP2"/>
    <property type="match status" value="1"/>
</dbReference>
<dbReference type="InterPro" id="IPR035906">
    <property type="entry name" value="MetI-like_sf"/>
</dbReference>
<feature type="transmembrane region" description="Helical" evidence="7">
    <location>
        <begin position="121"/>
        <end position="142"/>
    </location>
</feature>
<keyword evidence="2 7" id="KW-0813">Transport</keyword>
<gene>
    <name evidence="9" type="ORF">PghCCS26_49070</name>
</gene>
<evidence type="ECO:0000256" key="7">
    <source>
        <dbReference type="RuleBase" id="RU363032"/>
    </source>
</evidence>
<comment type="similarity">
    <text evidence="7">Belongs to the binding-protein-dependent transport system permease family.</text>
</comment>
<dbReference type="PROSITE" id="PS50928">
    <property type="entry name" value="ABC_TM1"/>
    <property type="match status" value="1"/>
</dbReference>
<keyword evidence="10" id="KW-1185">Reference proteome</keyword>
<dbReference type="PANTHER" id="PTHR43227">
    <property type="entry name" value="BLL4140 PROTEIN"/>
    <property type="match status" value="1"/>
</dbReference>
<dbReference type="Gene3D" id="1.10.3720.10">
    <property type="entry name" value="MetI-like"/>
    <property type="match status" value="1"/>
</dbReference>
<dbReference type="SUPFAM" id="SSF161098">
    <property type="entry name" value="MetI-like"/>
    <property type="match status" value="1"/>
</dbReference>
<keyword evidence="4 7" id="KW-0812">Transmembrane</keyword>
<dbReference type="Pfam" id="PF00528">
    <property type="entry name" value="BPD_transp_1"/>
    <property type="match status" value="1"/>
</dbReference>
<evidence type="ECO:0000256" key="3">
    <source>
        <dbReference type="ARBA" id="ARBA00022475"/>
    </source>
</evidence>
<reference evidence="9 10" key="1">
    <citation type="submission" date="2023-05" db="EMBL/GenBank/DDBJ databases">
        <title>Draft genome of Paenibacillus sp. CCS26.</title>
        <authorList>
            <person name="Akita H."/>
            <person name="Shinto Y."/>
            <person name="Kimura Z."/>
        </authorList>
    </citation>
    <scope>NUCLEOTIDE SEQUENCE [LARGE SCALE GENOMIC DNA]</scope>
    <source>
        <strain evidence="9 10">CCS26</strain>
    </source>
</reference>
<evidence type="ECO:0000256" key="6">
    <source>
        <dbReference type="ARBA" id="ARBA00023136"/>
    </source>
</evidence>
<comment type="caution">
    <text evidence="9">The sequence shown here is derived from an EMBL/GenBank/DDBJ whole genome shotgun (WGS) entry which is preliminary data.</text>
</comment>
<feature type="transmembrane region" description="Helical" evidence="7">
    <location>
        <begin position="74"/>
        <end position="100"/>
    </location>
</feature>
<keyword evidence="3" id="KW-1003">Cell membrane</keyword>
<dbReference type="InterPro" id="IPR000515">
    <property type="entry name" value="MetI-like"/>
</dbReference>
<evidence type="ECO:0000256" key="2">
    <source>
        <dbReference type="ARBA" id="ARBA00022448"/>
    </source>
</evidence>
<keyword evidence="5 7" id="KW-1133">Transmembrane helix</keyword>
<dbReference type="InterPro" id="IPR050809">
    <property type="entry name" value="UgpAE/MalFG_permease"/>
</dbReference>
<feature type="transmembrane region" description="Helical" evidence="7">
    <location>
        <begin position="269"/>
        <end position="294"/>
    </location>
</feature>
<comment type="subcellular location">
    <subcellularLocation>
        <location evidence="1 7">Cell membrane</location>
        <topology evidence="1 7">Multi-pass membrane protein</topology>
    </subcellularLocation>
</comment>
<organism evidence="9 10">
    <name type="scientific">Paenibacillus glycanilyticus</name>
    <dbReference type="NCBI Taxonomy" id="126569"/>
    <lineage>
        <taxon>Bacteria</taxon>
        <taxon>Bacillati</taxon>
        <taxon>Bacillota</taxon>
        <taxon>Bacilli</taxon>
        <taxon>Bacillales</taxon>
        <taxon>Paenibacillaceae</taxon>
        <taxon>Paenibacillus</taxon>
    </lineage>
</organism>
<evidence type="ECO:0000259" key="8">
    <source>
        <dbReference type="PROSITE" id="PS50928"/>
    </source>
</evidence>
<proteinExistence type="inferred from homology"/>
<dbReference type="PANTHER" id="PTHR43227:SF11">
    <property type="entry name" value="BLL4140 PROTEIN"/>
    <property type="match status" value="1"/>
</dbReference>